<evidence type="ECO:0000256" key="2">
    <source>
        <dbReference type="ARBA" id="ARBA00023242"/>
    </source>
</evidence>
<name>A0A2P5A9S2_TREOI</name>
<keyword evidence="2" id="KW-0539">Nucleus</keyword>
<dbReference type="Gene3D" id="3.30.70.330">
    <property type="match status" value="1"/>
</dbReference>
<evidence type="ECO:0000256" key="3">
    <source>
        <dbReference type="PROSITE-ProRule" id="PRU00176"/>
    </source>
</evidence>
<gene>
    <name evidence="5" type="ORF">TorRG33x02_355100</name>
</gene>
<protein>
    <submittedName>
        <fullName evidence="5">Splicing factor-like protein</fullName>
    </submittedName>
</protein>
<dbReference type="InterPro" id="IPR035979">
    <property type="entry name" value="RBD_domain_sf"/>
</dbReference>
<dbReference type="InterPro" id="IPR012677">
    <property type="entry name" value="Nucleotide-bd_a/b_plait_sf"/>
</dbReference>
<dbReference type="Proteomes" id="UP000237000">
    <property type="component" value="Unassembled WGS sequence"/>
</dbReference>
<dbReference type="GO" id="GO:0071004">
    <property type="term" value="C:U2-type prespliceosome"/>
    <property type="evidence" value="ECO:0007669"/>
    <property type="project" value="TreeGrafter"/>
</dbReference>
<organism evidence="5 6">
    <name type="scientific">Trema orientale</name>
    <name type="common">Charcoal tree</name>
    <name type="synonym">Celtis orientalis</name>
    <dbReference type="NCBI Taxonomy" id="63057"/>
    <lineage>
        <taxon>Eukaryota</taxon>
        <taxon>Viridiplantae</taxon>
        <taxon>Streptophyta</taxon>
        <taxon>Embryophyta</taxon>
        <taxon>Tracheophyta</taxon>
        <taxon>Spermatophyta</taxon>
        <taxon>Magnoliopsida</taxon>
        <taxon>eudicotyledons</taxon>
        <taxon>Gunneridae</taxon>
        <taxon>Pentapetalae</taxon>
        <taxon>rosids</taxon>
        <taxon>fabids</taxon>
        <taxon>Rosales</taxon>
        <taxon>Cannabaceae</taxon>
        <taxon>Trema</taxon>
    </lineage>
</organism>
<keyword evidence="3" id="KW-0694">RNA-binding</keyword>
<dbReference type="GO" id="GO:0000398">
    <property type="term" value="P:mRNA splicing, via spliceosome"/>
    <property type="evidence" value="ECO:0007669"/>
    <property type="project" value="TreeGrafter"/>
</dbReference>
<dbReference type="GO" id="GO:0005685">
    <property type="term" value="C:U1 snRNP"/>
    <property type="evidence" value="ECO:0007669"/>
    <property type="project" value="TreeGrafter"/>
</dbReference>
<dbReference type="PROSITE" id="PS50102">
    <property type="entry name" value="RRM"/>
    <property type="match status" value="1"/>
</dbReference>
<dbReference type="GO" id="GO:0030619">
    <property type="term" value="F:U1 snRNA binding"/>
    <property type="evidence" value="ECO:0007669"/>
    <property type="project" value="TreeGrafter"/>
</dbReference>
<dbReference type="GO" id="GO:0003729">
    <property type="term" value="F:mRNA binding"/>
    <property type="evidence" value="ECO:0007669"/>
    <property type="project" value="TreeGrafter"/>
</dbReference>
<dbReference type="EMBL" id="JXTC01001030">
    <property type="protein sequence ID" value="PON33282.1"/>
    <property type="molecule type" value="Genomic_DNA"/>
</dbReference>
<dbReference type="STRING" id="63057.A0A2P5A9S2"/>
<evidence type="ECO:0000256" key="1">
    <source>
        <dbReference type="ARBA" id="ARBA00004123"/>
    </source>
</evidence>
<comment type="subcellular location">
    <subcellularLocation>
        <location evidence="1">Nucleus</location>
    </subcellularLocation>
</comment>
<dbReference type="SUPFAM" id="SSF54928">
    <property type="entry name" value="RNA-binding domain, RBD"/>
    <property type="match status" value="1"/>
</dbReference>
<dbReference type="OrthoDB" id="439808at2759"/>
<dbReference type="InterPro" id="IPR051183">
    <property type="entry name" value="U1_U11-U12_snRNP_70-35kDa"/>
</dbReference>
<reference evidence="6" key="1">
    <citation type="submission" date="2016-06" db="EMBL/GenBank/DDBJ databases">
        <title>Parallel loss of symbiosis genes in relatives of nitrogen-fixing non-legume Parasponia.</title>
        <authorList>
            <person name="Van Velzen R."/>
            <person name="Holmer R."/>
            <person name="Bu F."/>
            <person name="Rutten L."/>
            <person name="Van Zeijl A."/>
            <person name="Liu W."/>
            <person name="Santuari L."/>
            <person name="Cao Q."/>
            <person name="Sharma T."/>
            <person name="Shen D."/>
            <person name="Roswanjaya Y."/>
            <person name="Wardhani T."/>
            <person name="Kalhor M.S."/>
            <person name="Jansen J."/>
            <person name="Van den Hoogen J."/>
            <person name="Gungor B."/>
            <person name="Hartog M."/>
            <person name="Hontelez J."/>
            <person name="Verver J."/>
            <person name="Yang W.-C."/>
            <person name="Schijlen E."/>
            <person name="Repin R."/>
            <person name="Schilthuizen M."/>
            <person name="Schranz E."/>
            <person name="Heidstra R."/>
            <person name="Miyata K."/>
            <person name="Fedorova E."/>
            <person name="Kohlen W."/>
            <person name="Bisseling T."/>
            <person name="Smit S."/>
            <person name="Geurts R."/>
        </authorList>
    </citation>
    <scope>NUCLEOTIDE SEQUENCE [LARGE SCALE GENOMIC DNA]</scope>
    <source>
        <strain evidence="6">cv. RG33-2</strain>
    </source>
</reference>
<evidence type="ECO:0000313" key="6">
    <source>
        <dbReference type="Proteomes" id="UP000237000"/>
    </source>
</evidence>
<dbReference type="InterPro" id="IPR000504">
    <property type="entry name" value="RRM_dom"/>
</dbReference>
<sequence>MSFSLLVRCPGLFSNPAHYRIPRPRQLPLHLSLRSLSSPPPHSYTPPSSAKGTLPVVETNFKMAKILGSQLFRTDEDMALGRVRIKKLFSRSGEVTEARLIVDPKTRRPKGLGFVTYESEVEAQKALKAMYGRVIVDGRLIFVEVARTRKPRMLHLDDQS</sequence>
<keyword evidence="6" id="KW-1185">Reference proteome</keyword>
<accession>A0A2P5A9S2</accession>
<dbReference type="InParanoid" id="A0A2P5A9S2"/>
<comment type="caution">
    <text evidence="5">The sequence shown here is derived from an EMBL/GenBank/DDBJ whole genome shotgun (WGS) entry which is preliminary data.</text>
</comment>
<dbReference type="Pfam" id="PF00076">
    <property type="entry name" value="RRM_1"/>
    <property type="match status" value="1"/>
</dbReference>
<dbReference type="GO" id="GO:0071011">
    <property type="term" value="C:precatalytic spliceosome"/>
    <property type="evidence" value="ECO:0007669"/>
    <property type="project" value="TreeGrafter"/>
</dbReference>
<dbReference type="PANTHER" id="PTHR13952">
    <property type="entry name" value="U1 SMALL NUCLEAR RIBONUCLEOPROTEIN 70 KD"/>
    <property type="match status" value="1"/>
</dbReference>
<feature type="domain" description="RRM" evidence="4">
    <location>
        <begin position="69"/>
        <end position="148"/>
    </location>
</feature>
<dbReference type="SMART" id="SM00360">
    <property type="entry name" value="RRM"/>
    <property type="match status" value="1"/>
</dbReference>
<evidence type="ECO:0000259" key="4">
    <source>
        <dbReference type="PROSITE" id="PS50102"/>
    </source>
</evidence>
<proteinExistence type="predicted"/>
<evidence type="ECO:0000313" key="5">
    <source>
        <dbReference type="EMBL" id="PON33282.1"/>
    </source>
</evidence>
<dbReference type="PANTHER" id="PTHR13952:SF21">
    <property type="entry name" value="POLYNUCLEOTIDE ADENYLYLTRANSFERASE DOMAIN_RNA RECOGNITION MOTIF PROTEIN-RELATED"/>
    <property type="match status" value="1"/>
</dbReference>
<dbReference type="AlphaFoldDB" id="A0A2P5A9S2"/>